<evidence type="ECO:0000313" key="2">
    <source>
        <dbReference type="EMBL" id="TNN74797.1"/>
    </source>
</evidence>
<dbReference type="Proteomes" id="UP000314294">
    <property type="component" value="Unassembled WGS sequence"/>
</dbReference>
<feature type="region of interest" description="Disordered" evidence="1">
    <location>
        <begin position="28"/>
        <end position="47"/>
    </location>
</feature>
<name>A0A4Z2IA19_9TELE</name>
<evidence type="ECO:0000256" key="1">
    <source>
        <dbReference type="SAM" id="MobiDB-lite"/>
    </source>
</evidence>
<keyword evidence="3" id="KW-1185">Reference proteome</keyword>
<proteinExistence type="predicted"/>
<reference evidence="2 3" key="1">
    <citation type="submission" date="2019-03" db="EMBL/GenBank/DDBJ databases">
        <title>First draft genome of Liparis tanakae, snailfish: a comprehensive survey of snailfish specific genes.</title>
        <authorList>
            <person name="Kim W."/>
            <person name="Song I."/>
            <person name="Jeong J.-H."/>
            <person name="Kim D."/>
            <person name="Kim S."/>
            <person name="Ryu S."/>
            <person name="Song J.Y."/>
            <person name="Lee S.K."/>
        </authorList>
    </citation>
    <scope>NUCLEOTIDE SEQUENCE [LARGE SCALE GENOMIC DNA]</scope>
    <source>
        <tissue evidence="2">Muscle</tissue>
    </source>
</reference>
<organism evidence="2 3">
    <name type="scientific">Liparis tanakae</name>
    <name type="common">Tanaka's snailfish</name>
    <dbReference type="NCBI Taxonomy" id="230148"/>
    <lineage>
        <taxon>Eukaryota</taxon>
        <taxon>Metazoa</taxon>
        <taxon>Chordata</taxon>
        <taxon>Craniata</taxon>
        <taxon>Vertebrata</taxon>
        <taxon>Euteleostomi</taxon>
        <taxon>Actinopterygii</taxon>
        <taxon>Neopterygii</taxon>
        <taxon>Teleostei</taxon>
        <taxon>Neoteleostei</taxon>
        <taxon>Acanthomorphata</taxon>
        <taxon>Eupercaria</taxon>
        <taxon>Perciformes</taxon>
        <taxon>Cottioidei</taxon>
        <taxon>Cottales</taxon>
        <taxon>Liparidae</taxon>
        <taxon>Liparis</taxon>
    </lineage>
</organism>
<dbReference type="AlphaFoldDB" id="A0A4Z2IA19"/>
<protein>
    <submittedName>
        <fullName evidence="2">Uncharacterized protein</fullName>
    </submittedName>
</protein>
<comment type="caution">
    <text evidence="2">The sequence shown here is derived from an EMBL/GenBank/DDBJ whole genome shotgun (WGS) entry which is preliminary data.</text>
</comment>
<accession>A0A4Z2IA19</accession>
<sequence>MLRPPPAPLARSPRPLWEDGLLLLLHTHSPKSSLRPPPSLLPSWESSRPARQVRASSMESAKDLTWRGKARLAGWWRVRSAQAKLAELEAEAHEGSRGPAAGALLVLLSV</sequence>
<evidence type="ECO:0000313" key="3">
    <source>
        <dbReference type="Proteomes" id="UP000314294"/>
    </source>
</evidence>
<dbReference type="EMBL" id="SRLO01000110">
    <property type="protein sequence ID" value="TNN74797.1"/>
    <property type="molecule type" value="Genomic_DNA"/>
</dbReference>
<gene>
    <name evidence="2" type="ORF">EYF80_014897</name>
</gene>